<dbReference type="Gramene" id="Bra029231.1">
    <property type="protein sequence ID" value="Bra029231.1-P"/>
    <property type="gene ID" value="Bra029231"/>
</dbReference>
<dbReference type="STRING" id="51351.M4EKB4"/>
<keyword evidence="4" id="KW-1185">Reference proteome</keyword>
<reference evidence="3 4" key="2">
    <citation type="journal article" date="2018" name="Hortic Res">
        <title>Improved Brassica rapa reference genome by single-molecule sequencing and chromosome conformation capture technologies.</title>
        <authorList>
            <person name="Zhang L."/>
            <person name="Cai X."/>
            <person name="Wu J."/>
            <person name="Liu M."/>
            <person name="Grob S."/>
            <person name="Cheng F."/>
            <person name="Liang J."/>
            <person name="Cai C."/>
            <person name="Liu Z."/>
            <person name="Liu B."/>
            <person name="Wang F."/>
            <person name="Li S."/>
            <person name="Liu F."/>
            <person name="Li X."/>
            <person name="Cheng L."/>
            <person name="Yang W."/>
            <person name="Li M.H."/>
            <person name="Grossniklaus U."/>
            <person name="Zheng H."/>
            <person name="Wang X."/>
        </authorList>
    </citation>
    <scope>NUCLEOTIDE SEQUENCE [LARGE SCALE GENOMIC DNA]</scope>
    <source>
        <strain evidence="3 4">cv. Chiifu-401-42</strain>
    </source>
</reference>
<dbReference type="eggNOG" id="ENOG502RNZZ">
    <property type="taxonomic scope" value="Eukaryota"/>
</dbReference>
<protein>
    <recommendedName>
        <fullName evidence="2">DUF7950 domain-containing protein</fullName>
    </recommendedName>
</protein>
<dbReference type="HOGENOM" id="CLU_386559_0_0_1"/>
<dbReference type="PANTHER" id="PTHR33595">
    <property type="entry name" value="VON WILLEBRAND FACTOR A DOMAIN PROTEIN"/>
    <property type="match status" value="1"/>
</dbReference>
<feature type="domain" description="DUF7950" evidence="2">
    <location>
        <begin position="148"/>
        <end position="278"/>
    </location>
</feature>
<evidence type="ECO:0000313" key="4">
    <source>
        <dbReference type="Proteomes" id="UP000011750"/>
    </source>
</evidence>
<dbReference type="EnsemblPlants" id="Bra029231.1">
    <property type="protein sequence ID" value="Bra029231.1-P"/>
    <property type="gene ID" value="Bra029231"/>
</dbReference>
<dbReference type="InterPro" id="IPR057710">
    <property type="entry name" value="DUF7950"/>
</dbReference>
<dbReference type="PANTHER" id="PTHR33595:SF17">
    <property type="entry name" value="BNAA02G33690D PROTEIN"/>
    <property type="match status" value="1"/>
</dbReference>
<name>M4EKB4_BRACM</name>
<feature type="compositionally biased region" description="Low complexity" evidence="1">
    <location>
        <begin position="49"/>
        <end position="66"/>
    </location>
</feature>
<dbReference type="Pfam" id="PF25821">
    <property type="entry name" value="DUF7950"/>
    <property type="match status" value="1"/>
</dbReference>
<evidence type="ECO:0000259" key="2">
    <source>
        <dbReference type="Pfam" id="PF25821"/>
    </source>
</evidence>
<feature type="region of interest" description="Disordered" evidence="1">
    <location>
        <begin position="35"/>
        <end position="95"/>
    </location>
</feature>
<dbReference type="InParanoid" id="M4EKB4"/>
<dbReference type="AlphaFoldDB" id="M4EKB4"/>
<evidence type="ECO:0000256" key="1">
    <source>
        <dbReference type="SAM" id="MobiDB-lite"/>
    </source>
</evidence>
<reference evidence="3" key="3">
    <citation type="submission" date="2023-03" db="UniProtKB">
        <authorList>
            <consortium name="EnsemblPlants"/>
        </authorList>
    </citation>
    <scope>IDENTIFICATION</scope>
    <source>
        <strain evidence="3">cv. Chiifu-401-42</strain>
    </source>
</reference>
<evidence type="ECO:0000313" key="3">
    <source>
        <dbReference type="EnsemblPlants" id="Bra029231.1-P"/>
    </source>
</evidence>
<accession>M4EKB4</accession>
<dbReference type="Proteomes" id="UP000011750">
    <property type="component" value="Chromosome A02"/>
</dbReference>
<reference evidence="3 4" key="1">
    <citation type="journal article" date="2011" name="Nat. Genet.">
        <title>The genome of the mesopolyploid crop species Brassica rapa.</title>
        <authorList>
            <consortium name="Brassica rapa Genome Sequencing Project Consortium"/>
            <person name="Wang X."/>
            <person name="Wang H."/>
            <person name="Wang J."/>
            <person name="Sun R."/>
            <person name="Wu J."/>
            <person name="Liu S."/>
            <person name="Bai Y."/>
            <person name="Mun J.H."/>
            <person name="Bancroft I."/>
            <person name="Cheng F."/>
            <person name="Huang S."/>
            <person name="Li X."/>
            <person name="Hua W."/>
            <person name="Wang J."/>
            <person name="Wang X."/>
            <person name="Freeling M."/>
            <person name="Pires J.C."/>
            <person name="Paterson A.H."/>
            <person name="Chalhoub B."/>
            <person name="Wang B."/>
            <person name="Hayward A."/>
            <person name="Sharpe A.G."/>
            <person name="Park B.S."/>
            <person name="Weisshaar B."/>
            <person name="Liu B."/>
            <person name="Li B."/>
            <person name="Liu B."/>
            <person name="Tong C."/>
            <person name="Song C."/>
            <person name="Duran C."/>
            <person name="Peng C."/>
            <person name="Geng C."/>
            <person name="Koh C."/>
            <person name="Lin C."/>
            <person name="Edwards D."/>
            <person name="Mu D."/>
            <person name="Shen D."/>
            <person name="Soumpourou E."/>
            <person name="Li F."/>
            <person name="Fraser F."/>
            <person name="Conant G."/>
            <person name="Lassalle G."/>
            <person name="King G.J."/>
            <person name="Bonnema G."/>
            <person name="Tang H."/>
            <person name="Wang H."/>
            <person name="Belcram H."/>
            <person name="Zhou H."/>
            <person name="Hirakawa H."/>
            <person name="Abe H."/>
            <person name="Guo H."/>
            <person name="Wang H."/>
            <person name="Jin H."/>
            <person name="Parkin I.A."/>
            <person name="Batley J."/>
            <person name="Kim J.S."/>
            <person name="Just J."/>
            <person name="Li J."/>
            <person name="Xu J."/>
            <person name="Deng J."/>
            <person name="Kim J.A."/>
            <person name="Li J."/>
            <person name="Yu J."/>
            <person name="Meng J."/>
            <person name="Wang J."/>
            <person name="Min J."/>
            <person name="Poulain J."/>
            <person name="Wang J."/>
            <person name="Hatakeyama K."/>
            <person name="Wu K."/>
            <person name="Wang L."/>
            <person name="Fang L."/>
            <person name="Trick M."/>
            <person name="Links M.G."/>
            <person name="Zhao M."/>
            <person name="Jin M."/>
            <person name="Ramchiary N."/>
            <person name="Drou N."/>
            <person name="Berkman P.J."/>
            <person name="Cai Q."/>
            <person name="Huang Q."/>
            <person name="Li R."/>
            <person name="Tabata S."/>
            <person name="Cheng S."/>
            <person name="Zhang S."/>
            <person name="Zhang S."/>
            <person name="Huang S."/>
            <person name="Sato S."/>
            <person name="Sun S."/>
            <person name="Kwon S.J."/>
            <person name="Choi S.R."/>
            <person name="Lee T.H."/>
            <person name="Fan W."/>
            <person name="Zhao X."/>
            <person name="Tan X."/>
            <person name="Xu X."/>
            <person name="Wang Y."/>
            <person name="Qiu Y."/>
            <person name="Yin Y."/>
            <person name="Li Y."/>
            <person name="Du Y."/>
            <person name="Liao Y."/>
            <person name="Lim Y."/>
            <person name="Narusaka Y."/>
            <person name="Wang Y."/>
            <person name="Wang Z."/>
            <person name="Li Z."/>
            <person name="Wang Z."/>
            <person name="Xiong Z."/>
            <person name="Zhang Z."/>
        </authorList>
    </citation>
    <scope>NUCLEOTIDE SEQUENCE [LARGE SCALE GENOMIC DNA]</scope>
    <source>
        <strain evidence="3 4">cv. Chiifu-401-42</strain>
    </source>
</reference>
<proteinExistence type="predicted"/>
<organism evidence="3 4">
    <name type="scientific">Brassica campestris</name>
    <name type="common">Field mustard</name>
    <dbReference type="NCBI Taxonomy" id="3711"/>
    <lineage>
        <taxon>Eukaryota</taxon>
        <taxon>Viridiplantae</taxon>
        <taxon>Streptophyta</taxon>
        <taxon>Embryophyta</taxon>
        <taxon>Tracheophyta</taxon>
        <taxon>Spermatophyta</taxon>
        <taxon>Magnoliopsida</taxon>
        <taxon>eudicotyledons</taxon>
        <taxon>Gunneridae</taxon>
        <taxon>Pentapetalae</taxon>
        <taxon>rosids</taxon>
        <taxon>malvids</taxon>
        <taxon>Brassicales</taxon>
        <taxon>Brassicaceae</taxon>
        <taxon>Brassiceae</taxon>
        <taxon>Brassica</taxon>
    </lineage>
</organism>
<sequence>MDVRGGCCIARYGGYGGRYGLSKADRIMLRFRPIAPKPSSDGGGGSPGAGKYCSSTTSGGSSDVSSNTKRGKRKYHKESSGVNSRRCNKRKRPNTRTAVTLSLLPDLNVSPVEKQRQNGPLWLSFSGGDHEMLTPYKTAEISQRTVVVSSCVTVERVTDAWTNGYGLGKTDDEKKLNLAREACPGFISDGVGRVTWTNEAYRKMAKEDINIPVEDGAPGMSYDHFHVIVRLVMKERPMLTYPAFTCRVRLQYTCQDRERGSVTVPCDVWRMDGGDSAVTKKLDTRPVGKLHQTITAVKLQTSQETYKNSGLYIHFIKPESKSRFITRTGRYTESQFPREEAPNYHPLQPVGASTEKGQFAPPLPCALTPTPKYCARKLDRPKTLCLSPDICSNTLKQNECDDYMLRSILVTSYWLQHGNVEVQDFDPIKPFNPSSNSIVLNVRMKAKLAFEIHLVLLISFVEFRTDRACFIFKSSQIGLHFLGVAYGFRASHQKLLLVNSPSASYWCFNVVFDYQLFCRTIALEIKVKFLHGVLHLVELDSPLIGFRVWPPFTILLSSFFGLTLPLLLGALEEPPPPRLLQHARSEHRSLEIVHQLLLRLSVFRHHLHVVVPRLEEDEVRVCQRRVRHAVGDVTVIRLEGELGRWSSESRFQTRWGRRERRRERRREETRKDIGEGRHRFLSAKRRRSDGKYFVSHLNGVVLVSKYLFICRMTSF</sequence>